<gene>
    <name evidence="6" type="ORF">PYCCODRAFT_1379670</name>
</gene>
<dbReference type="SMART" id="SM00465">
    <property type="entry name" value="GIYc"/>
    <property type="match status" value="1"/>
</dbReference>
<accession>A0A1Y2I4S6</accession>
<dbReference type="GO" id="GO:0016787">
    <property type="term" value="F:hydrolase activity"/>
    <property type="evidence" value="ECO:0007669"/>
    <property type="project" value="UniProtKB-KW"/>
</dbReference>
<feature type="domain" description="GIY-YIG" evidence="5">
    <location>
        <begin position="34"/>
        <end position="122"/>
    </location>
</feature>
<dbReference type="InterPro" id="IPR006350">
    <property type="entry name" value="Intron_endoG1"/>
</dbReference>
<sequence length="337" mass="38992">SSCFLSNVVKQIKPIKKYNNFKEDKYQIKKDQKGKKGVYCLVNLINGHVYIGSSVNLSLRMSNYLNTTYLKNKKNNNMPIIQALLKYGQEHFALLIVEYVDIENLSVRETFYITHLLPYYNVLKQGYSSLGYKHTEATKQLLSELGKNKVHSDKTKVLISKALVGENNPFYNKSHSMNAKLRMIEANSAYTVYIYNSFKKLLVILPSVKTLASLIYSNHATIVSYIKNKTLFRGEWYLSNLPFDITDVPLISNWYSKEANNLMTEIIDNSNIKKAIFVYSSNKDFIKKFEGVTHAQKELNINHVIIKKYALLNKPYKGYIFSYERLNKNVDSYSDLL</sequence>
<dbReference type="GO" id="GO:0004519">
    <property type="term" value="F:endonuclease activity"/>
    <property type="evidence" value="ECO:0007669"/>
    <property type="project" value="UniProtKB-KW"/>
</dbReference>
<dbReference type="InterPro" id="IPR003611">
    <property type="entry name" value="NUMOD3"/>
</dbReference>
<keyword evidence="7" id="KW-1185">Reference proteome</keyword>
<dbReference type="InterPro" id="IPR000305">
    <property type="entry name" value="GIY-YIG_endonuc"/>
</dbReference>
<dbReference type="InterPro" id="IPR035901">
    <property type="entry name" value="GIY-YIG_endonuc_sf"/>
</dbReference>
<dbReference type="InterPro" id="IPR003647">
    <property type="entry name" value="Intron_nuc_1_rpt"/>
</dbReference>
<dbReference type="Pfam" id="PF07453">
    <property type="entry name" value="NUMOD1"/>
    <property type="match status" value="1"/>
</dbReference>
<dbReference type="SMART" id="SM00496">
    <property type="entry name" value="IENR2"/>
    <property type="match status" value="3"/>
</dbReference>
<evidence type="ECO:0000256" key="1">
    <source>
        <dbReference type="ARBA" id="ARBA00010045"/>
    </source>
</evidence>
<dbReference type="Gene3D" id="3.40.1440.10">
    <property type="entry name" value="GIY-YIG endonuclease"/>
    <property type="match status" value="1"/>
</dbReference>
<dbReference type="SMART" id="SM00497">
    <property type="entry name" value="IENR1"/>
    <property type="match status" value="2"/>
</dbReference>
<evidence type="ECO:0000256" key="3">
    <source>
        <dbReference type="ARBA" id="ARBA00022759"/>
    </source>
</evidence>
<evidence type="ECO:0000313" key="7">
    <source>
        <dbReference type="Proteomes" id="UP000193067"/>
    </source>
</evidence>
<dbReference type="SUPFAM" id="SSF64496">
    <property type="entry name" value="DNA-binding domain of intron-encoded endonucleases"/>
    <property type="match status" value="1"/>
</dbReference>
<dbReference type="Proteomes" id="UP000193067">
    <property type="component" value="Unassembled WGS sequence"/>
</dbReference>
<dbReference type="Pfam" id="PF07460">
    <property type="entry name" value="NUMOD3"/>
    <property type="match status" value="2"/>
</dbReference>
<dbReference type="EMBL" id="KZ084284">
    <property type="protein sequence ID" value="OSC96135.1"/>
    <property type="molecule type" value="Genomic_DNA"/>
</dbReference>
<evidence type="ECO:0000259" key="5">
    <source>
        <dbReference type="PROSITE" id="PS50164"/>
    </source>
</evidence>
<keyword evidence="3" id="KW-0255">Endonuclease</keyword>
<proteinExistence type="predicted"/>
<dbReference type="STRING" id="1353009.A0A1Y2I4S6"/>
<dbReference type="NCBIfam" id="TIGR01453">
    <property type="entry name" value="grpIintron_endo"/>
    <property type="match status" value="1"/>
</dbReference>
<dbReference type="PROSITE" id="PS50164">
    <property type="entry name" value="GIY_YIG"/>
    <property type="match status" value="1"/>
</dbReference>
<dbReference type="GO" id="GO:0003677">
    <property type="term" value="F:DNA binding"/>
    <property type="evidence" value="ECO:0007669"/>
    <property type="project" value="InterPro"/>
</dbReference>
<comment type="similarity">
    <text evidence="1">To endonucleases of group I introns of fungi and phage.</text>
</comment>
<feature type="non-terminal residue" evidence="6">
    <location>
        <position position="1"/>
    </location>
</feature>
<evidence type="ECO:0000313" key="6">
    <source>
        <dbReference type="EMBL" id="OSC96135.1"/>
    </source>
</evidence>
<dbReference type="Pfam" id="PF01541">
    <property type="entry name" value="GIY-YIG"/>
    <property type="match status" value="1"/>
</dbReference>
<keyword evidence="2" id="KW-0540">Nuclease</keyword>
<protein>
    <submittedName>
        <fullName evidence="6">Intronic ORF at intron 5 of cox1 protein</fullName>
    </submittedName>
</protein>
<evidence type="ECO:0000256" key="2">
    <source>
        <dbReference type="ARBA" id="ARBA00022722"/>
    </source>
</evidence>
<dbReference type="InterPro" id="IPR010896">
    <property type="entry name" value="NUMOD1"/>
</dbReference>
<organism evidence="6 7">
    <name type="scientific">Trametes coccinea (strain BRFM310)</name>
    <name type="common">Pycnoporus coccineus</name>
    <dbReference type="NCBI Taxonomy" id="1353009"/>
    <lineage>
        <taxon>Eukaryota</taxon>
        <taxon>Fungi</taxon>
        <taxon>Dikarya</taxon>
        <taxon>Basidiomycota</taxon>
        <taxon>Agaricomycotina</taxon>
        <taxon>Agaricomycetes</taxon>
        <taxon>Polyporales</taxon>
        <taxon>Polyporaceae</taxon>
        <taxon>Trametes</taxon>
    </lineage>
</organism>
<dbReference type="CDD" id="cd10445">
    <property type="entry name" value="GIY-YIG_bI1_like"/>
    <property type="match status" value="1"/>
</dbReference>
<dbReference type="OrthoDB" id="5276050at2759"/>
<keyword evidence="4" id="KW-0378">Hydrolase</keyword>
<evidence type="ECO:0000256" key="4">
    <source>
        <dbReference type="ARBA" id="ARBA00022801"/>
    </source>
</evidence>
<reference evidence="6 7" key="1">
    <citation type="journal article" date="2015" name="Biotechnol. Biofuels">
        <title>Enhanced degradation of softwood versus hardwood by the white-rot fungus Pycnoporus coccineus.</title>
        <authorList>
            <person name="Couturier M."/>
            <person name="Navarro D."/>
            <person name="Chevret D."/>
            <person name="Henrissat B."/>
            <person name="Piumi F."/>
            <person name="Ruiz-Duenas F.J."/>
            <person name="Martinez A.T."/>
            <person name="Grigoriev I.V."/>
            <person name="Riley R."/>
            <person name="Lipzen A."/>
            <person name="Berrin J.G."/>
            <person name="Master E.R."/>
            <person name="Rosso M.N."/>
        </authorList>
    </citation>
    <scope>NUCLEOTIDE SEQUENCE [LARGE SCALE GENOMIC DNA]</scope>
    <source>
        <strain evidence="6 7">BRFM310</strain>
    </source>
</reference>
<dbReference type="SUPFAM" id="SSF82771">
    <property type="entry name" value="GIY-YIG endonuclease"/>
    <property type="match status" value="1"/>
</dbReference>
<name>A0A1Y2I4S6_TRAC3</name>
<dbReference type="AlphaFoldDB" id="A0A1Y2I4S6"/>